<keyword evidence="5 10" id="KW-0548">Nucleotidyltransferase</keyword>
<evidence type="ECO:0000313" key="13">
    <source>
        <dbReference type="Proteomes" id="UP000377798"/>
    </source>
</evidence>
<dbReference type="GO" id="GO:0004016">
    <property type="term" value="F:adenylate cyclase activity"/>
    <property type="evidence" value="ECO:0007669"/>
    <property type="project" value="UniProtKB-UniRule"/>
</dbReference>
<dbReference type="InterPro" id="IPR034701">
    <property type="entry name" value="CdaA"/>
</dbReference>
<dbReference type="PROSITE" id="PS51794">
    <property type="entry name" value="DAC"/>
    <property type="match status" value="1"/>
</dbReference>
<dbReference type="NCBIfam" id="TIGR00159">
    <property type="entry name" value="diadenylate cyclase CdaA"/>
    <property type="match status" value="1"/>
</dbReference>
<dbReference type="GO" id="GO:0005524">
    <property type="term" value="F:ATP binding"/>
    <property type="evidence" value="ECO:0007669"/>
    <property type="project" value="UniProtKB-UniRule"/>
</dbReference>
<evidence type="ECO:0000256" key="7">
    <source>
        <dbReference type="ARBA" id="ARBA00022840"/>
    </source>
</evidence>
<dbReference type="InterPro" id="IPR050338">
    <property type="entry name" value="DisA"/>
</dbReference>
<comment type="subcellular location">
    <subcellularLocation>
        <location evidence="10">Cell membrane</location>
        <topology evidence="10">Single-pass membrane protein</topology>
    </subcellularLocation>
</comment>
<keyword evidence="8 10" id="KW-1133">Transmembrane helix</keyword>
<dbReference type="Pfam" id="PF02457">
    <property type="entry name" value="DAC"/>
    <property type="match status" value="1"/>
</dbReference>
<dbReference type="RefSeq" id="WP_131748558.1">
    <property type="nucleotide sequence ID" value="NZ_CAACYI010000001.1"/>
</dbReference>
<evidence type="ECO:0000256" key="4">
    <source>
        <dbReference type="ARBA" id="ARBA00022692"/>
    </source>
</evidence>
<dbReference type="Gene3D" id="3.40.1700.10">
    <property type="entry name" value="DNA integrity scanning protein, DisA, N-terminal domain"/>
    <property type="match status" value="1"/>
</dbReference>
<dbReference type="Pfam" id="PF19293">
    <property type="entry name" value="CdaA_N"/>
    <property type="match status" value="1"/>
</dbReference>
<keyword evidence="9 10" id="KW-0472">Membrane</keyword>
<evidence type="ECO:0000259" key="11">
    <source>
        <dbReference type="PROSITE" id="PS51794"/>
    </source>
</evidence>
<dbReference type="GO" id="GO:0006171">
    <property type="term" value="P:cAMP biosynthetic process"/>
    <property type="evidence" value="ECO:0007669"/>
    <property type="project" value="InterPro"/>
</dbReference>
<feature type="transmembrane region" description="Helical" evidence="10">
    <location>
        <begin position="65"/>
        <end position="83"/>
    </location>
</feature>
<protein>
    <recommendedName>
        <fullName evidence="10">Diadenylate cyclase</fullName>
        <shortName evidence="10">DAC</shortName>
        <ecNumber evidence="10">2.7.7.85</ecNumber>
    </recommendedName>
    <alternativeName>
        <fullName evidence="10">Cyclic-di-AMP synthase</fullName>
        <shortName evidence="10">c-di-AMP synthase</shortName>
    </alternativeName>
</protein>
<evidence type="ECO:0000256" key="3">
    <source>
        <dbReference type="ARBA" id="ARBA00022679"/>
    </source>
</evidence>
<dbReference type="InterPro" id="IPR045585">
    <property type="entry name" value="CdaA_N"/>
</dbReference>
<dbReference type="Proteomes" id="UP000377798">
    <property type="component" value="Unassembled WGS sequence"/>
</dbReference>
<dbReference type="FunFam" id="3.40.1700.10:FF:000002">
    <property type="entry name" value="Diadenylate cyclase"/>
    <property type="match status" value="1"/>
</dbReference>
<organism evidence="12 13">
    <name type="scientific">Urinicoccus massiliensis</name>
    <dbReference type="NCBI Taxonomy" id="1723382"/>
    <lineage>
        <taxon>Bacteria</taxon>
        <taxon>Bacillati</taxon>
        <taxon>Bacillota</taxon>
        <taxon>Tissierellia</taxon>
        <taxon>Tissierellales</taxon>
        <taxon>Peptoniphilaceae</taxon>
        <taxon>Urinicoccus</taxon>
    </lineage>
</organism>
<accession>A0A8H2M528</accession>
<sequence length="278" mass="30311">MTEFIASRLSSIRIRDLVDILIVAVLVYNLIKILRGTRAEQLSKGIILILVLTQISESLELYTINWILSHLITLGMVAILIVFQPELRRGLEFIGRSSSFRKGMGLGAKRTNALATEITSAVGSLSRQKIGALIVIERQTGLSEIADTGTALDSFISSGLLINIFIPNTPLHDGAVIIRGDRIVAAACFLPLTDNRNLAKDLGTRHRAAIGVSERSDSLSIIVSEETGAISTAENGKISRHIDLTTLEYILDQVYEPKVQPLENLMDKIGGTDHEGKD</sequence>
<feature type="domain" description="DAC" evidence="11">
    <location>
        <begin position="84"/>
        <end position="246"/>
    </location>
</feature>
<keyword evidence="3 10" id="KW-0808">Transferase</keyword>
<dbReference type="PANTHER" id="PTHR34185">
    <property type="entry name" value="DIADENYLATE CYCLASE"/>
    <property type="match status" value="1"/>
</dbReference>
<evidence type="ECO:0000256" key="9">
    <source>
        <dbReference type="ARBA" id="ARBA00023136"/>
    </source>
</evidence>
<dbReference type="InterPro" id="IPR014046">
    <property type="entry name" value="C-di-AMP_synthase"/>
</dbReference>
<keyword evidence="2 10" id="KW-1003">Cell membrane</keyword>
<dbReference type="InterPro" id="IPR036888">
    <property type="entry name" value="DNA_integrity_DisA_N_sf"/>
</dbReference>
<name>A0A8H2M528_9FIRM</name>
<evidence type="ECO:0000313" key="12">
    <source>
        <dbReference type="EMBL" id="VFB16073.1"/>
    </source>
</evidence>
<keyword evidence="7 10" id="KW-0067">ATP-binding</keyword>
<reference evidence="12 13" key="1">
    <citation type="submission" date="2019-02" db="EMBL/GenBank/DDBJ databases">
        <authorList>
            <consortium name="Pathogen Informatics"/>
        </authorList>
    </citation>
    <scope>NUCLEOTIDE SEQUENCE [LARGE SCALE GENOMIC DNA]</scope>
    <source>
        <strain evidence="12 13">3012STDY7089603</strain>
    </source>
</reference>
<comment type="similarity">
    <text evidence="10">Belongs to the adenylate cyclase family. DacA/CdaA subfamily.</text>
</comment>
<dbReference type="EC" id="2.7.7.85" evidence="10"/>
<evidence type="ECO:0000256" key="2">
    <source>
        <dbReference type="ARBA" id="ARBA00022475"/>
    </source>
</evidence>
<evidence type="ECO:0000256" key="5">
    <source>
        <dbReference type="ARBA" id="ARBA00022695"/>
    </source>
</evidence>
<proteinExistence type="inferred from homology"/>
<evidence type="ECO:0000256" key="6">
    <source>
        <dbReference type="ARBA" id="ARBA00022741"/>
    </source>
</evidence>
<dbReference type="PIRSF" id="PIRSF004793">
    <property type="entry name" value="UCP004793"/>
    <property type="match status" value="1"/>
</dbReference>
<keyword evidence="4 10" id="KW-0812">Transmembrane</keyword>
<comment type="subunit">
    <text evidence="10">Probably a homodimer.</text>
</comment>
<dbReference type="InterPro" id="IPR003390">
    <property type="entry name" value="DNA_integrity_scan_DisA_N"/>
</dbReference>
<keyword evidence="13" id="KW-1185">Reference proteome</keyword>
<gene>
    <name evidence="10" type="primary">dacA</name>
    <name evidence="12" type="ORF">NCTC13150_00589</name>
</gene>
<comment type="function">
    <text evidence="10">Catalyzes the condensation of 2 ATP molecules into cyclic di-AMP (c-di-AMP), a second messenger used to regulate differing processes in different bacteria.</text>
</comment>
<dbReference type="PANTHER" id="PTHR34185:SF1">
    <property type="entry name" value="DIADENYLATE CYCLASE"/>
    <property type="match status" value="1"/>
</dbReference>
<evidence type="ECO:0000256" key="10">
    <source>
        <dbReference type="HAMAP-Rule" id="MF_01499"/>
    </source>
</evidence>
<dbReference type="GO" id="GO:0005886">
    <property type="term" value="C:plasma membrane"/>
    <property type="evidence" value="ECO:0007669"/>
    <property type="project" value="UniProtKB-SubCell"/>
</dbReference>
<evidence type="ECO:0000256" key="1">
    <source>
        <dbReference type="ARBA" id="ARBA00000877"/>
    </source>
</evidence>
<dbReference type="EMBL" id="CAACYI010000001">
    <property type="protein sequence ID" value="VFB16073.1"/>
    <property type="molecule type" value="Genomic_DNA"/>
</dbReference>
<comment type="caution">
    <text evidence="12">The sequence shown here is derived from an EMBL/GenBank/DDBJ whole genome shotgun (WGS) entry which is preliminary data.</text>
</comment>
<dbReference type="GO" id="GO:0106408">
    <property type="term" value="F:diadenylate cyclase activity"/>
    <property type="evidence" value="ECO:0007669"/>
    <property type="project" value="UniProtKB-EC"/>
</dbReference>
<dbReference type="HAMAP" id="MF_01499">
    <property type="entry name" value="DacA"/>
    <property type="match status" value="1"/>
</dbReference>
<evidence type="ECO:0000256" key="8">
    <source>
        <dbReference type="ARBA" id="ARBA00022989"/>
    </source>
</evidence>
<keyword evidence="6 10" id="KW-0547">Nucleotide-binding</keyword>
<dbReference type="SUPFAM" id="SSF143597">
    <property type="entry name" value="YojJ-like"/>
    <property type="match status" value="1"/>
</dbReference>
<dbReference type="AlphaFoldDB" id="A0A8H2M528"/>
<comment type="catalytic activity">
    <reaction evidence="1 10">
        <text>2 ATP = 3',3'-c-di-AMP + 2 diphosphate</text>
        <dbReference type="Rhea" id="RHEA:35655"/>
        <dbReference type="ChEBI" id="CHEBI:30616"/>
        <dbReference type="ChEBI" id="CHEBI:33019"/>
        <dbReference type="ChEBI" id="CHEBI:71500"/>
        <dbReference type="EC" id="2.7.7.85"/>
    </reaction>
</comment>